<name>A0AAU8AUR6_9VIRU</name>
<organism evidence="1">
    <name type="scientific">Dulem virus 31</name>
    <dbReference type="NCBI Taxonomy" id="3145749"/>
    <lineage>
        <taxon>Viruses</taxon>
        <taxon>Monodnaviria</taxon>
        <taxon>Sangervirae</taxon>
        <taxon>Phixviricota</taxon>
        <taxon>Malgrandaviricetes</taxon>
        <taxon>Petitvirales</taxon>
        <taxon>Microviridae</taxon>
        <taxon>Microvirus</taxon>
    </lineage>
</organism>
<evidence type="ECO:0000313" key="1">
    <source>
        <dbReference type="EMBL" id="XCD03090.1"/>
    </source>
</evidence>
<accession>A0AAU8AUR6</accession>
<reference evidence="1" key="1">
    <citation type="submission" date="2024-03" db="EMBL/GenBank/DDBJ databases">
        <title>Diverse circular DNA viruses in blood, oral, and fecal samples of captive lemurs.</title>
        <authorList>
            <person name="Paietta E.N."/>
            <person name="Kraberger S."/>
            <person name="Lund M.C."/>
            <person name="Custer J.M."/>
            <person name="Vargas K.M."/>
            <person name="Ehmke E.E."/>
            <person name="Yoder A.D."/>
            <person name="Varsani A."/>
        </authorList>
    </citation>
    <scope>NUCLEOTIDE SEQUENCE</scope>
    <source>
        <strain evidence="1">Duke_17_45</strain>
    </source>
</reference>
<dbReference type="InterPro" id="IPR010064">
    <property type="entry name" value="HK97-gp10_tail"/>
</dbReference>
<proteinExistence type="predicted"/>
<dbReference type="Pfam" id="PF04883">
    <property type="entry name" value="HK97-gp10_like"/>
    <property type="match status" value="1"/>
</dbReference>
<protein>
    <recommendedName>
        <fullName evidence="2">HK97 gp10 family phage protein</fullName>
    </recommendedName>
</protein>
<evidence type="ECO:0008006" key="2">
    <source>
        <dbReference type="Google" id="ProtNLM"/>
    </source>
</evidence>
<dbReference type="EMBL" id="PP511318">
    <property type="protein sequence ID" value="XCD03090.1"/>
    <property type="molecule type" value="Genomic_DNA"/>
</dbReference>
<sequence length="131" mass="14719">MFDFYAEKLKKYQANVPKIFKRIAKKAAIKAENSAKEITDSDGLVDTGAYKAAWSANSGEIEKDVYAVALSNSMDYASHLEWGHKLRNGGRYRGHFVGRNALGEAHYYAIQQLDKATEQAMIDYNNSFLSD</sequence>